<dbReference type="PANTHER" id="PTHR30093:SF47">
    <property type="entry name" value="TYPE IV PILUS NON-CORE MINOR PILIN PILE"/>
    <property type="match status" value="1"/>
</dbReference>
<dbReference type="InterPro" id="IPR031982">
    <property type="entry name" value="PilE-like"/>
</dbReference>
<dbReference type="Pfam" id="PF16732">
    <property type="entry name" value="ComP_DUS"/>
    <property type="match status" value="1"/>
</dbReference>
<keyword evidence="1" id="KW-0472">Membrane</keyword>
<dbReference type="RefSeq" id="WP_115432657.1">
    <property type="nucleotide sequence ID" value="NZ_CP031337.1"/>
</dbReference>
<sequence>MPLPRLSRSGFTLIEVLIVLAIVGILLAVALPAYQQYVQRSRRADAHAALMAASQKQSRYFLFNNEFTDRLASLGVSADSDARYYTLANPVSADRTASYSITATVAAGGAQARDTDCTTITLTAASSGGIDYTPAGCWGRR</sequence>
<dbReference type="NCBIfam" id="TIGR02532">
    <property type="entry name" value="IV_pilin_GFxxxE"/>
    <property type="match status" value="1"/>
</dbReference>
<dbReference type="PROSITE" id="PS00409">
    <property type="entry name" value="PROKAR_NTER_METHYL"/>
    <property type="match status" value="1"/>
</dbReference>
<feature type="transmembrane region" description="Helical" evidence="1">
    <location>
        <begin position="12"/>
        <end position="34"/>
    </location>
</feature>
<evidence type="ECO:0000313" key="2">
    <source>
        <dbReference type="EMBL" id="AXK38722.1"/>
    </source>
</evidence>
<gene>
    <name evidence="2" type="ORF">DWG20_04360</name>
</gene>
<keyword evidence="1" id="KW-0812">Transmembrane</keyword>
<dbReference type="SUPFAM" id="SSF54523">
    <property type="entry name" value="Pili subunits"/>
    <property type="match status" value="1"/>
</dbReference>
<name>A0A345Y470_9NEIS</name>
<dbReference type="InterPro" id="IPR045584">
    <property type="entry name" value="Pilin-like"/>
</dbReference>
<keyword evidence="1" id="KW-1133">Transmembrane helix</keyword>
<organism evidence="2 3">
    <name type="scientific">Crenobacter cavernae</name>
    <dbReference type="NCBI Taxonomy" id="2290923"/>
    <lineage>
        <taxon>Bacteria</taxon>
        <taxon>Pseudomonadati</taxon>
        <taxon>Pseudomonadota</taxon>
        <taxon>Betaproteobacteria</taxon>
        <taxon>Neisseriales</taxon>
        <taxon>Neisseriaceae</taxon>
        <taxon>Crenobacter</taxon>
    </lineage>
</organism>
<dbReference type="PANTHER" id="PTHR30093">
    <property type="entry name" value="GENERAL SECRETION PATHWAY PROTEIN G"/>
    <property type="match status" value="1"/>
</dbReference>
<dbReference type="EMBL" id="CP031337">
    <property type="protein sequence ID" value="AXK38722.1"/>
    <property type="molecule type" value="Genomic_DNA"/>
</dbReference>
<dbReference type="Pfam" id="PF07963">
    <property type="entry name" value="N_methyl"/>
    <property type="match status" value="1"/>
</dbReference>
<accession>A0A345Y470</accession>
<dbReference type="KEGG" id="ccah:DWG20_04360"/>
<evidence type="ECO:0000256" key="1">
    <source>
        <dbReference type="SAM" id="Phobius"/>
    </source>
</evidence>
<dbReference type="Proteomes" id="UP000254537">
    <property type="component" value="Chromosome"/>
</dbReference>
<reference evidence="2 3" key="1">
    <citation type="submission" date="2018-07" db="EMBL/GenBank/DDBJ databases">
        <title>Crenobacter cavernae sp. nov., isolated from a karst cave.</title>
        <authorList>
            <person name="Zhu H."/>
        </authorList>
    </citation>
    <scope>NUCLEOTIDE SEQUENCE [LARGE SCALE GENOMIC DNA]</scope>
    <source>
        <strain evidence="2 3">K1W11S-77</strain>
    </source>
</reference>
<dbReference type="Gene3D" id="3.30.700.10">
    <property type="entry name" value="Glycoprotein, Type 4 Pilin"/>
    <property type="match status" value="1"/>
</dbReference>
<dbReference type="OrthoDB" id="8592370at2"/>
<dbReference type="AlphaFoldDB" id="A0A345Y470"/>
<protein>
    <submittedName>
        <fullName evidence="2">Prepilin-type N-terminal cleavage/methylation domain-containing protein</fullName>
    </submittedName>
</protein>
<dbReference type="InterPro" id="IPR012902">
    <property type="entry name" value="N_methyl_site"/>
</dbReference>
<evidence type="ECO:0000313" key="3">
    <source>
        <dbReference type="Proteomes" id="UP000254537"/>
    </source>
</evidence>
<proteinExistence type="predicted"/>
<dbReference type="GO" id="GO:0043683">
    <property type="term" value="P:type IV pilus assembly"/>
    <property type="evidence" value="ECO:0007669"/>
    <property type="project" value="InterPro"/>
</dbReference>